<accession>A0AAV7F7R2</accession>
<comment type="caution">
    <text evidence="3">The sequence shown here is derived from an EMBL/GenBank/DDBJ whole genome shotgun (WGS) entry which is preliminary data.</text>
</comment>
<evidence type="ECO:0000313" key="3">
    <source>
        <dbReference type="EMBL" id="KAG9456654.1"/>
    </source>
</evidence>
<keyword evidence="2" id="KW-0732">Signal</keyword>
<protein>
    <submittedName>
        <fullName evidence="3">Uncharacterized protein</fullName>
    </submittedName>
</protein>
<keyword evidence="4" id="KW-1185">Reference proteome</keyword>
<feature type="signal peptide" evidence="2">
    <location>
        <begin position="1"/>
        <end position="25"/>
    </location>
</feature>
<organism evidence="3 4">
    <name type="scientific">Aristolochia fimbriata</name>
    <name type="common">White veined hardy Dutchman's pipe vine</name>
    <dbReference type="NCBI Taxonomy" id="158543"/>
    <lineage>
        <taxon>Eukaryota</taxon>
        <taxon>Viridiplantae</taxon>
        <taxon>Streptophyta</taxon>
        <taxon>Embryophyta</taxon>
        <taxon>Tracheophyta</taxon>
        <taxon>Spermatophyta</taxon>
        <taxon>Magnoliopsida</taxon>
        <taxon>Magnoliidae</taxon>
        <taxon>Piperales</taxon>
        <taxon>Aristolochiaceae</taxon>
        <taxon>Aristolochia</taxon>
    </lineage>
</organism>
<gene>
    <name evidence="3" type="ORF">H6P81_001162</name>
</gene>
<dbReference type="Proteomes" id="UP000825729">
    <property type="component" value="Unassembled WGS sequence"/>
</dbReference>
<feature type="region of interest" description="Disordered" evidence="1">
    <location>
        <begin position="28"/>
        <end position="59"/>
    </location>
</feature>
<evidence type="ECO:0000313" key="4">
    <source>
        <dbReference type="Proteomes" id="UP000825729"/>
    </source>
</evidence>
<feature type="chain" id="PRO_5043552154" evidence="2">
    <location>
        <begin position="26"/>
        <end position="59"/>
    </location>
</feature>
<name>A0AAV7F7R2_ARIFI</name>
<dbReference type="AlphaFoldDB" id="A0AAV7F7R2"/>
<dbReference type="EMBL" id="JAINDJ010000002">
    <property type="protein sequence ID" value="KAG9456654.1"/>
    <property type="molecule type" value="Genomic_DNA"/>
</dbReference>
<reference evidence="3 4" key="1">
    <citation type="submission" date="2021-07" db="EMBL/GenBank/DDBJ databases">
        <title>The Aristolochia fimbriata genome: insights into angiosperm evolution, floral development and chemical biosynthesis.</title>
        <authorList>
            <person name="Jiao Y."/>
        </authorList>
    </citation>
    <scope>NUCLEOTIDE SEQUENCE [LARGE SCALE GENOMIC DNA]</scope>
    <source>
        <strain evidence="3">IBCAS-2021</strain>
        <tissue evidence="3">Leaf</tissue>
    </source>
</reference>
<sequence>MAMTSSLMTLLFLLCLLCFLFLVLSQDNEEERGRIPPSGGVRARGRLQAPAAPRGPINK</sequence>
<evidence type="ECO:0000256" key="1">
    <source>
        <dbReference type="SAM" id="MobiDB-lite"/>
    </source>
</evidence>
<evidence type="ECO:0000256" key="2">
    <source>
        <dbReference type="SAM" id="SignalP"/>
    </source>
</evidence>
<proteinExistence type="predicted"/>